<sequence>MRRLLPFLSLLLLPMSLPAQVNLQQGLVAHYPFDGDARDVSGNGNHGTLTGLVMPTLDRNGSIGRAMLFNSGMGGYITMPHSASLATPTTQLSIAVWIRITGASYGSSQALSDPILEKADVAGSVSQYGMGLYFSWTARPGCYGIAANGFAQSQCADLSGGQPWNHTAPWTHVVLSYDGSIVRHYFNGQLLSQQAANVRFIPNTLPLQIGTMRGGSLLGVSYLNGILDELRIYNRTLSDAEIATLAGATPTATRPSPGHLSLSVYPNPAAEGTCYLQPGPEARGTASLSITDALGRVVRRQAVSVTPGAILPVPVAGLPAGLYAVRLQGNGWGG</sequence>
<proteinExistence type="predicted"/>
<dbReference type="PANTHER" id="PTHR47635">
    <property type="entry name" value="CUB DOMAIN-CONTAINING PROTEIN"/>
    <property type="match status" value="1"/>
</dbReference>
<dbReference type="InterPro" id="IPR026444">
    <property type="entry name" value="Secre_tail"/>
</dbReference>
<dbReference type="Proteomes" id="UP000282184">
    <property type="component" value="Unassembled WGS sequence"/>
</dbReference>
<dbReference type="AlphaFoldDB" id="A0A431U2K0"/>
<evidence type="ECO:0000256" key="2">
    <source>
        <dbReference type="ARBA" id="ARBA00023157"/>
    </source>
</evidence>
<dbReference type="InterPro" id="IPR006558">
    <property type="entry name" value="LamG-like"/>
</dbReference>
<evidence type="ECO:0000256" key="3">
    <source>
        <dbReference type="SAM" id="SignalP"/>
    </source>
</evidence>
<dbReference type="PANTHER" id="PTHR47635:SF2">
    <property type="entry name" value="LAMG-LIKE JELLYROLL FOLD DOMAIN-CONTAINING PROTEIN"/>
    <property type="match status" value="1"/>
</dbReference>
<dbReference type="InterPro" id="IPR013320">
    <property type="entry name" value="ConA-like_dom_sf"/>
</dbReference>
<keyword evidence="6" id="KW-1185">Reference proteome</keyword>
<keyword evidence="1 3" id="KW-0732">Signal</keyword>
<accession>A0A431U2K0</accession>
<gene>
    <name evidence="5" type="ORF">EJV47_12375</name>
</gene>
<dbReference type="Gene3D" id="2.60.120.200">
    <property type="match status" value="1"/>
</dbReference>
<organism evidence="5 6">
    <name type="scientific">Hymenobacter gummosus</name>
    <dbReference type="NCBI Taxonomy" id="1776032"/>
    <lineage>
        <taxon>Bacteria</taxon>
        <taxon>Pseudomonadati</taxon>
        <taxon>Bacteroidota</taxon>
        <taxon>Cytophagia</taxon>
        <taxon>Cytophagales</taxon>
        <taxon>Hymenobacteraceae</taxon>
        <taxon>Hymenobacter</taxon>
    </lineage>
</organism>
<dbReference type="EMBL" id="RXOF01000006">
    <property type="protein sequence ID" value="RTQ49608.1"/>
    <property type="molecule type" value="Genomic_DNA"/>
</dbReference>
<keyword evidence="2" id="KW-1015">Disulfide bond</keyword>
<feature type="domain" description="LamG-like jellyroll fold" evidence="4">
    <location>
        <begin position="90"/>
        <end position="240"/>
    </location>
</feature>
<feature type="chain" id="PRO_5019462910" evidence="3">
    <location>
        <begin position="20"/>
        <end position="334"/>
    </location>
</feature>
<comment type="caution">
    <text evidence="5">The sequence shown here is derived from an EMBL/GenBank/DDBJ whole genome shotgun (WGS) entry which is preliminary data.</text>
</comment>
<dbReference type="OrthoDB" id="9814380at2"/>
<dbReference type="NCBIfam" id="TIGR04183">
    <property type="entry name" value="Por_Secre_tail"/>
    <property type="match status" value="1"/>
</dbReference>
<feature type="signal peptide" evidence="3">
    <location>
        <begin position="1"/>
        <end position="19"/>
    </location>
</feature>
<dbReference type="SUPFAM" id="SSF49899">
    <property type="entry name" value="Concanavalin A-like lectins/glucanases"/>
    <property type="match status" value="1"/>
</dbReference>
<dbReference type="GO" id="GO:0004553">
    <property type="term" value="F:hydrolase activity, hydrolyzing O-glycosyl compounds"/>
    <property type="evidence" value="ECO:0007669"/>
    <property type="project" value="UniProtKB-ARBA"/>
</dbReference>
<protein>
    <submittedName>
        <fullName evidence="5">T9SS type A sorting domain-containing protein</fullName>
    </submittedName>
</protein>
<dbReference type="Pfam" id="PF13385">
    <property type="entry name" value="Laminin_G_3"/>
    <property type="match status" value="1"/>
</dbReference>
<evidence type="ECO:0000256" key="1">
    <source>
        <dbReference type="ARBA" id="ARBA00022729"/>
    </source>
</evidence>
<name>A0A431U2K0_9BACT</name>
<dbReference type="GO" id="GO:0005975">
    <property type="term" value="P:carbohydrate metabolic process"/>
    <property type="evidence" value="ECO:0007669"/>
    <property type="project" value="UniProtKB-ARBA"/>
</dbReference>
<dbReference type="SMART" id="SM00560">
    <property type="entry name" value="LamGL"/>
    <property type="match status" value="1"/>
</dbReference>
<evidence type="ECO:0000259" key="4">
    <source>
        <dbReference type="SMART" id="SM00560"/>
    </source>
</evidence>
<evidence type="ECO:0000313" key="6">
    <source>
        <dbReference type="Proteomes" id="UP000282184"/>
    </source>
</evidence>
<dbReference type="RefSeq" id="WP_126693467.1">
    <property type="nucleotide sequence ID" value="NZ_RXOF01000006.1"/>
</dbReference>
<reference evidence="5 6" key="1">
    <citation type="submission" date="2018-12" db="EMBL/GenBank/DDBJ databases">
        <title>Hymenobacter gummosus sp. nov., isolated from a spring.</title>
        <authorList>
            <person name="Nie L."/>
        </authorList>
    </citation>
    <scope>NUCLEOTIDE SEQUENCE [LARGE SCALE GENOMIC DNA]</scope>
    <source>
        <strain evidence="5 6">KCTC 52166</strain>
    </source>
</reference>
<evidence type="ECO:0000313" key="5">
    <source>
        <dbReference type="EMBL" id="RTQ49608.1"/>
    </source>
</evidence>